<evidence type="ECO:0000313" key="1">
    <source>
        <dbReference type="EMBL" id="AET69782.1"/>
    </source>
</evidence>
<protein>
    <submittedName>
        <fullName evidence="1">Uncharacterized protein</fullName>
    </submittedName>
</protein>
<proteinExistence type="predicted"/>
<reference evidence="1 2" key="2">
    <citation type="journal article" date="2012" name="J. Bacteriol.">
        <title>Complete genome sequences of Desulfosporosinus orientis DSM765T, Desulfosporosinus youngiae DSM17734T, Desulfosporosinus meridiei DSM13257T, and Desulfosporosinus acidiphilus DSM22704T.</title>
        <authorList>
            <person name="Pester M."/>
            <person name="Brambilla E."/>
            <person name="Alazard D."/>
            <person name="Rattei T."/>
            <person name="Weinmaier T."/>
            <person name="Han J."/>
            <person name="Lucas S."/>
            <person name="Lapidus A."/>
            <person name="Cheng J.F."/>
            <person name="Goodwin L."/>
            <person name="Pitluck S."/>
            <person name="Peters L."/>
            <person name="Ovchinnikova G."/>
            <person name="Teshima H."/>
            <person name="Detter J.C."/>
            <person name="Han C.S."/>
            <person name="Tapia R."/>
            <person name="Land M.L."/>
            <person name="Hauser L."/>
            <person name="Kyrpides N.C."/>
            <person name="Ivanova N.N."/>
            <person name="Pagani I."/>
            <person name="Huntmann M."/>
            <person name="Wei C.L."/>
            <person name="Davenport K.W."/>
            <person name="Daligault H."/>
            <person name="Chain P.S."/>
            <person name="Chen A."/>
            <person name="Mavromatis K."/>
            <person name="Markowitz V."/>
            <person name="Szeto E."/>
            <person name="Mikhailova N."/>
            <person name="Pati A."/>
            <person name="Wagner M."/>
            <person name="Woyke T."/>
            <person name="Ollivier B."/>
            <person name="Klenk H.P."/>
            <person name="Spring S."/>
            <person name="Loy A."/>
        </authorList>
    </citation>
    <scope>NUCLEOTIDE SEQUENCE [LARGE SCALE GENOMIC DNA]</scope>
    <source>
        <strain evidence="2">ATCC 19365 / DSM 765 / NCIMB 8382 / VKM B-1628</strain>
    </source>
</reference>
<dbReference type="Proteomes" id="UP000006346">
    <property type="component" value="Chromosome"/>
</dbReference>
<sequence length="111" mass="13444">MKEKVETKKYTDFTVEHIKKYLDEFRKLVLKGNYSITQFQLIRIEERILISLRHIKLILKRKEKYFSVFNMRTFAMQLIMKKKNIQMSVFTYSARNMSLIIGELRNTSKSI</sequence>
<dbReference type="AlphaFoldDB" id="G7WJC3"/>
<reference evidence="2" key="1">
    <citation type="submission" date="2011-11" db="EMBL/GenBank/DDBJ databases">
        <title>Complete sequence of Desulfosporosinus orientis DSM 765.</title>
        <authorList>
            <person name="Lucas S."/>
            <person name="Han J."/>
            <person name="Lapidus A."/>
            <person name="Cheng J.-F."/>
            <person name="Goodwin L."/>
            <person name="Pitluck S."/>
            <person name="Peters L."/>
            <person name="Ovchinnikova G."/>
            <person name="Teshima H."/>
            <person name="Detter J.C."/>
            <person name="Han C."/>
            <person name="Tapia R."/>
            <person name="Land M."/>
            <person name="Hauser L."/>
            <person name="Kyrpides N."/>
            <person name="Ivanova N."/>
            <person name="Pagani I."/>
            <person name="Pester M."/>
            <person name="Spring S."/>
            <person name="Ollivier B."/>
            <person name="Rattei T."/>
            <person name="Klenk H.-P."/>
            <person name="Wagner M."/>
            <person name="Loy A."/>
            <person name="Woyke T."/>
        </authorList>
    </citation>
    <scope>NUCLEOTIDE SEQUENCE [LARGE SCALE GENOMIC DNA]</scope>
    <source>
        <strain evidence="2">ATCC 19365 / DSM 765 / NCIMB 8382 / VKM B-1628</strain>
    </source>
</reference>
<accession>G7WJC3</accession>
<dbReference type="KEGG" id="dor:Desor_4357"/>
<evidence type="ECO:0000313" key="2">
    <source>
        <dbReference type="Proteomes" id="UP000006346"/>
    </source>
</evidence>
<name>G7WJC3_DESOD</name>
<organism evidence="1 2">
    <name type="scientific">Desulfosporosinus orientis (strain ATCC 19365 / DSM 765 / NCIMB 8382 / VKM B-1628 / Singapore I)</name>
    <name type="common">Desulfotomaculum orientis</name>
    <dbReference type="NCBI Taxonomy" id="768706"/>
    <lineage>
        <taxon>Bacteria</taxon>
        <taxon>Bacillati</taxon>
        <taxon>Bacillota</taxon>
        <taxon>Clostridia</taxon>
        <taxon>Eubacteriales</taxon>
        <taxon>Desulfitobacteriaceae</taxon>
        <taxon>Desulfosporosinus</taxon>
    </lineage>
</organism>
<dbReference type="EMBL" id="CP003108">
    <property type="protein sequence ID" value="AET69782.1"/>
    <property type="molecule type" value="Genomic_DNA"/>
</dbReference>
<gene>
    <name evidence="1" type="ordered locus">Desor_4357</name>
</gene>
<dbReference type="HOGENOM" id="CLU_2154296_0_0_9"/>
<keyword evidence="2" id="KW-1185">Reference proteome</keyword>